<dbReference type="GO" id="GO:0051276">
    <property type="term" value="P:chromosome organization"/>
    <property type="evidence" value="ECO:0007669"/>
    <property type="project" value="InterPro"/>
</dbReference>
<organism evidence="4">
    <name type="scientific">Siphoviridae sp. ctkTz2</name>
    <dbReference type="NCBI Taxonomy" id="2827923"/>
    <lineage>
        <taxon>Viruses</taxon>
        <taxon>Duplodnaviria</taxon>
        <taxon>Heunggongvirae</taxon>
        <taxon>Uroviricota</taxon>
        <taxon>Caudoviricetes</taxon>
    </lineage>
</organism>
<evidence type="ECO:0000256" key="3">
    <source>
        <dbReference type="SAM" id="Coils"/>
    </source>
</evidence>
<accession>A0A8S5S5U7</accession>
<dbReference type="PANTHER" id="PTHR41328:SF2">
    <property type="entry name" value="TERMINASE SMALL SUBUNIT"/>
    <property type="match status" value="1"/>
</dbReference>
<keyword evidence="3" id="KW-0175">Coiled coil</keyword>
<keyword evidence="1" id="KW-1188">Viral release from host cell</keyword>
<evidence type="ECO:0000313" key="4">
    <source>
        <dbReference type="EMBL" id="DAF46420.1"/>
    </source>
</evidence>
<dbReference type="PANTHER" id="PTHR41328">
    <property type="entry name" value="TERMINASE SMALL SUBUNIT-RELATED"/>
    <property type="match status" value="1"/>
</dbReference>
<dbReference type="InterPro" id="IPR005335">
    <property type="entry name" value="Terminase_ssu"/>
</dbReference>
<feature type="coiled-coil region" evidence="3">
    <location>
        <begin position="56"/>
        <end position="83"/>
    </location>
</feature>
<sequence length="146" mass="16159">MKLNARQKAFCEYYVACGNATEAAIKAGYKEKNARKVGSENLTKVDIKSYVKELMNKAESERIASAEEVLQNLTAMMRGEIQEEVVVIEGNGDYSSSASIIKKQVSAKERIKAAELLGKRYALFTDKTKIEGTLPVMIVGEDDLDE</sequence>
<evidence type="ECO:0000256" key="2">
    <source>
        <dbReference type="ARBA" id="ARBA00023219"/>
    </source>
</evidence>
<dbReference type="InterPro" id="IPR052404">
    <property type="entry name" value="SPP1-like_terminase"/>
</dbReference>
<dbReference type="EMBL" id="BK032537">
    <property type="protein sequence ID" value="DAF46420.1"/>
    <property type="molecule type" value="Genomic_DNA"/>
</dbReference>
<proteinExistence type="predicted"/>
<name>A0A8S5S5U7_9CAUD</name>
<dbReference type="Gene3D" id="1.10.10.1400">
    <property type="entry name" value="Terminase, small subunit, N-terminal DNA-binding domain, HTH motif"/>
    <property type="match status" value="1"/>
</dbReference>
<keyword evidence="2" id="KW-0231">Viral genome packaging</keyword>
<dbReference type="InterPro" id="IPR038713">
    <property type="entry name" value="Terminase_Gp1_N_sf"/>
</dbReference>
<dbReference type="Pfam" id="PF03592">
    <property type="entry name" value="Terminase_2"/>
    <property type="match status" value="1"/>
</dbReference>
<dbReference type="Gene3D" id="6.10.140.2160">
    <property type="match status" value="1"/>
</dbReference>
<protein>
    <submittedName>
        <fullName evidence="4">Terminase small subunit</fullName>
    </submittedName>
</protein>
<evidence type="ECO:0000256" key="1">
    <source>
        <dbReference type="ARBA" id="ARBA00022612"/>
    </source>
</evidence>
<reference evidence="4" key="1">
    <citation type="journal article" date="2021" name="Proc. Natl. Acad. Sci. U.S.A.">
        <title>A Catalog of Tens of Thousands of Viruses from Human Metagenomes Reveals Hidden Associations with Chronic Diseases.</title>
        <authorList>
            <person name="Tisza M.J."/>
            <person name="Buck C.B."/>
        </authorList>
    </citation>
    <scope>NUCLEOTIDE SEQUENCE</scope>
    <source>
        <strain evidence="4">CtkTz2</strain>
    </source>
</reference>